<protein>
    <submittedName>
        <fullName evidence="5">Threonine/homoserine efflux transporter RhtA</fullName>
    </submittedName>
</protein>
<keyword evidence="6" id="KW-1185">Reference proteome</keyword>
<feature type="transmembrane region" description="Helical" evidence="3">
    <location>
        <begin position="87"/>
        <end position="105"/>
    </location>
</feature>
<feature type="compositionally biased region" description="Basic and acidic residues" evidence="2">
    <location>
        <begin position="273"/>
        <end position="303"/>
    </location>
</feature>
<dbReference type="InterPro" id="IPR037185">
    <property type="entry name" value="EmrE-like"/>
</dbReference>
<sequence>MKLGVAAGATAATIVGASVPITGMLDGYPVLTGQAMRYALGAAVLLLVARRLPMPAWRDVPPLLGVVVTGMLGFNAVLIAAQQYAEPGFVAAVMGGAPIALALLSRQRTASAMVGAVVVAAGIVLLSGGGSWHGPGLALALTTMAGEVCFTLFAVGVVRRLGVLGVATWTCILATVIGAVLGTFFGGWQMPNARQGFSLALLAVVVTALAFGLWYFAVNRLGSDRAGVLIGLMPVSGLATSVLLGAQELSLVSVIGVTTVALGCVIGLRRGTHEPSGTHDAEGTHDVEGTHDAAGAHHTHDAGRVPPKSTIANGSDTPAEVVAP</sequence>
<feature type="transmembrane region" description="Helical" evidence="3">
    <location>
        <begin position="27"/>
        <end position="48"/>
    </location>
</feature>
<dbReference type="InterPro" id="IPR000620">
    <property type="entry name" value="EamA_dom"/>
</dbReference>
<evidence type="ECO:0000256" key="2">
    <source>
        <dbReference type="SAM" id="MobiDB-lite"/>
    </source>
</evidence>
<gene>
    <name evidence="5" type="ORF">SAMN05216195_104373</name>
</gene>
<keyword evidence="3" id="KW-0472">Membrane</keyword>
<organism evidence="5 6">
    <name type="scientific">Lentzea flaviverrucosa</name>
    <dbReference type="NCBI Taxonomy" id="200379"/>
    <lineage>
        <taxon>Bacteria</taxon>
        <taxon>Bacillati</taxon>
        <taxon>Actinomycetota</taxon>
        <taxon>Actinomycetes</taxon>
        <taxon>Pseudonocardiales</taxon>
        <taxon>Pseudonocardiaceae</taxon>
        <taxon>Lentzea</taxon>
    </lineage>
</organism>
<comment type="similarity">
    <text evidence="1">Belongs to the EamA transporter family.</text>
</comment>
<feature type="transmembrane region" description="Helical" evidence="3">
    <location>
        <begin position="197"/>
        <end position="217"/>
    </location>
</feature>
<evidence type="ECO:0000256" key="1">
    <source>
        <dbReference type="ARBA" id="ARBA00007362"/>
    </source>
</evidence>
<feature type="domain" description="EamA" evidence="4">
    <location>
        <begin position="136"/>
        <end position="266"/>
    </location>
</feature>
<accession>A0A1H9MHR3</accession>
<feature type="transmembrane region" description="Helical" evidence="3">
    <location>
        <begin position="163"/>
        <end position="185"/>
    </location>
</feature>
<dbReference type="Proteomes" id="UP000199028">
    <property type="component" value="Unassembled WGS sequence"/>
</dbReference>
<reference evidence="6" key="1">
    <citation type="submission" date="2016-10" db="EMBL/GenBank/DDBJ databases">
        <authorList>
            <person name="Varghese N."/>
            <person name="Submissions S."/>
        </authorList>
    </citation>
    <scope>NUCLEOTIDE SEQUENCE [LARGE SCALE GENOMIC DNA]</scope>
    <source>
        <strain evidence="6">CGMCC 4.578</strain>
    </source>
</reference>
<feature type="transmembrane region" description="Helical" evidence="3">
    <location>
        <begin position="60"/>
        <end position="81"/>
    </location>
</feature>
<feature type="transmembrane region" description="Helical" evidence="3">
    <location>
        <begin position="226"/>
        <end position="244"/>
    </location>
</feature>
<evidence type="ECO:0000313" key="6">
    <source>
        <dbReference type="Proteomes" id="UP000199028"/>
    </source>
</evidence>
<evidence type="ECO:0000313" key="5">
    <source>
        <dbReference type="EMBL" id="SER22997.1"/>
    </source>
</evidence>
<dbReference type="Pfam" id="PF00892">
    <property type="entry name" value="EamA"/>
    <property type="match status" value="1"/>
</dbReference>
<dbReference type="EMBL" id="FOFT01000004">
    <property type="protein sequence ID" value="SER22997.1"/>
    <property type="molecule type" value="Genomic_DNA"/>
</dbReference>
<evidence type="ECO:0000259" key="4">
    <source>
        <dbReference type="Pfam" id="PF00892"/>
    </source>
</evidence>
<keyword evidence="3" id="KW-0812">Transmembrane</keyword>
<dbReference type="GO" id="GO:0016020">
    <property type="term" value="C:membrane"/>
    <property type="evidence" value="ECO:0007669"/>
    <property type="project" value="InterPro"/>
</dbReference>
<dbReference type="SUPFAM" id="SSF103481">
    <property type="entry name" value="Multidrug resistance efflux transporter EmrE"/>
    <property type="match status" value="2"/>
</dbReference>
<feature type="transmembrane region" description="Helical" evidence="3">
    <location>
        <begin position="112"/>
        <end position="132"/>
    </location>
</feature>
<keyword evidence="3" id="KW-1133">Transmembrane helix</keyword>
<feature type="transmembrane region" description="Helical" evidence="3">
    <location>
        <begin position="138"/>
        <end position="158"/>
    </location>
</feature>
<dbReference type="AlphaFoldDB" id="A0A1H9MHR3"/>
<name>A0A1H9MHR3_9PSEU</name>
<feature type="transmembrane region" description="Helical" evidence="3">
    <location>
        <begin position="250"/>
        <end position="268"/>
    </location>
</feature>
<proteinExistence type="inferred from homology"/>
<evidence type="ECO:0000256" key="3">
    <source>
        <dbReference type="SAM" id="Phobius"/>
    </source>
</evidence>
<dbReference type="OrthoDB" id="5150004at2"/>
<feature type="region of interest" description="Disordered" evidence="2">
    <location>
        <begin position="273"/>
        <end position="324"/>
    </location>
</feature>
<dbReference type="RefSeq" id="WP_090065582.1">
    <property type="nucleotide sequence ID" value="NZ_FOFT01000004.1"/>
</dbReference>